<dbReference type="GO" id="GO:0004826">
    <property type="term" value="F:phenylalanine-tRNA ligase activity"/>
    <property type="evidence" value="ECO:0007669"/>
    <property type="project" value="InterPro"/>
</dbReference>
<evidence type="ECO:0000256" key="1">
    <source>
        <dbReference type="SAM" id="MobiDB-lite"/>
    </source>
</evidence>
<feature type="region of interest" description="Disordered" evidence="1">
    <location>
        <begin position="1"/>
        <end position="44"/>
    </location>
</feature>
<accession>A0A8R1UC66</accession>
<proteinExistence type="predicted"/>
<dbReference type="InterPro" id="IPR020825">
    <property type="entry name" value="Phe-tRNA_synthase-like_B3/B4"/>
</dbReference>
<feature type="compositionally biased region" description="Basic and acidic residues" evidence="1">
    <location>
        <begin position="15"/>
        <end position="41"/>
    </location>
</feature>
<organism evidence="2 3">
    <name type="scientific">Pristionchus pacificus</name>
    <name type="common">Parasitic nematode worm</name>
    <dbReference type="NCBI Taxonomy" id="54126"/>
    <lineage>
        <taxon>Eukaryota</taxon>
        <taxon>Metazoa</taxon>
        <taxon>Ecdysozoa</taxon>
        <taxon>Nematoda</taxon>
        <taxon>Chromadorea</taxon>
        <taxon>Rhabditida</taxon>
        <taxon>Rhabditina</taxon>
        <taxon>Diplogasteromorpha</taxon>
        <taxon>Diplogasteroidea</taxon>
        <taxon>Neodiplogasteridae</taxon>
        <taxon>Pristionchus</taxon>
    </lineage>
</organism>
<reference evidence="2" key="2">
    <citation type="submission" date="2022-06" db="UniProtKB">
        <authorList>
            <consortium name="EnsemblMetazoa"/>
        </authorList>
    </citation>
    <scope>IDENTIFICATION</scope>
    <source>
        <strain evidence="2">PS312</strain>
    </source>
</reference>
<accession>A0A2A6BLR9</accession>
<name>A0A2A6BLR9_PRIPA</name>
<gene>
    <name evidence="2" type="primary">WBGene00101637</name>
</gene>
<reference evidence="3" key="1">
    <citation type="journal article" date="2008" name="Nat. Genet.">
        <title>The Pristionchus pacificus genome provides a unique perspective on nematode lifestyle and parasitism.</title>
        <authorList>
            <person name="Dieterich C."/>
            <person name="Clifton S.W."/>
            <person name="Schuster L.N."/>
            <person name="Chinwalla A."/>
            <person name="Delehaunty K."/>
            <person name="Dinkelacker I."/>
            <person name="Fulton L."/>
            <person name="Fulton R."/>
            <person name="Godfrey J."/>
            <person name="Minx P."/>
            <person name="Mitreva M."/>
            <person name="Roeseler W."/>
            <person name="Tian H."/>
            <person name="Witte H."/>
            <person name="Yang S.P."/>
            <person name="Wilson R.K."/>
            <person name="Sommer R.J."/>
        </authorList>
    </citation>
    <scope>NUCLEOTIDE SEQUENCE [LARGE SCALE GENOMIC DNA]</scope>
    <source>
        <strain evidence="3">PS312</strain>
    </source>
</reference>
<dbReference type="AlphaFoldDB" id="A0A2A6BLR9"/>
<dbReference type="Gene3D" id="3.50.40.10">
    <property type="entry name" value="Phenylalanyl-trna Synthetase, Chain B, domain 3"/>
    <property type="match status" value="1"/>
</dbReference>
<dbReference type="OrthoDB" id="67933at2759"/>
<evidence type="ECO:0000313" key="3">
    <source>
        <dbReference type="Proteomes" id="UP000005239"/>
    </source>
</evidence>
<evidence type="ECO:0000313" key="2">
    <source>
        <dbReference type="EnsemblMetazoa" id="PPA12083.1"/>
    </source>
</evidence>
<sequence>MDVRTEPSWTPRRTPLHEESDDYGKEEGKTDGQPNDRDRCSSSDPAEIFSLQQLQQQMTYDSDSEQQRFYDEIMQYVPGPMRNERDEWVMERNDFDPGYEMTVQIEHDLAEIRPFYVSLVLRNVDLTGDKCRKFINLQTKIHAKEGKDRRLAAVATHDLEKVALPVRYCRRDTRSHEMTALKEKTPVNLHTLLWEEDPTEMKRMAVDRYRHHLSGVDSVPVTEAADGSIITLHPITNCEQTRISSSTTSILVEVTSSVSVDACYRVVDVLVERTFLISPEMKVEQMKVVDNEGNCQHEFTYDLLN</sequence>
<dbReference type="PANTHER" id="PTHR10947:SF3">
    <property type="entry name" value="LEUCINE-RICH REPEAT-CONTAINING PROTEIN 47"/>
    <property type="match status" value="1"/>
</dbReference>
<dbReference type="EnsemblMetazoa" id="PPA12083.1">
    <property type="protein sequence ID" value="PPA12083.1"/>
    <property type="gene ID" value="WBGene00101637"/>
</dbReference>
<dbReference type="Proteomes" id="UP000005239">
    <property type="component" value="Unassembled WGS sequence"/>
</dbReference>
<protein>
    <submittedName>
        <fullName evidence="2">B3_4 domain-containing protein</fullName>
    </submittedName>
</protein>
<dbReference type="PANTHER" id="PTHR10947">
    <property type="entry name" value="PHENYLALANYL-TRNA SYNTHETASE BETA CHAIN AND LEUCINE-RICH REPEAT-CONTAINING PROTEIN 47"/>
    <property type="match status" value="1"/>
</dbReference>
<dbReference type="GO" id="GO:0006432">
    <property type="term" value="P:phenylalanyl-tRNA aminoacylation"/>
    <property type="evidence" value="ECO:0007669"/>
    <property type="project" value="InterPro"/>
</dbReference>
<keyword evidence="3" id="KW-1185">Reference proteome</keyword>
<dbReference type="InterPro" id="IPR045060">
    <property type="entry name" value="Phe-tRNA-ligase_IIc_bsu"/>
</dbReference>